<gene>
    <name evidence="2" type="ORF">DM860_008947</name>
</gene>
<dbReference type="InterPro" id="IPR036875">
    <property type="entry name" value="Znf_CCHC_sf"/>
</dbReference>
<feature type="compositionally biased region" description="Basic and acidic residues" evidence="1">
    <location>
        <begin position="166"/>
        <end position="177"/>
    </location>
</feature>
<evidence type="ECO:0008006" key="4">
    <source>
        <dbReference type="Google" id="ProtNLM"/>
    </source>
</evidence>
<evidence type="ECO:0000313" key="2">
    <source>
        <dbReference type="EMBL" id="RAL41765.1"/>
    </source>
</evidence>
<dbReference type="EMBL" id="NQVE01000183">
    <property type="protein sequence ID" value="RAL41765.1"/>
    <property type="molecule type" value="Genomic_DNA"/>
</dbReference>
<dbReference type="SUPFAM" id="SSF56219">
    <property type="entry name" value="DNase I-like"/>
    <property type="match status" value="1"/>
</dbReference>
<proteinExistence type="predicted"/>
<feature type="region of interest" description="Disordered" evidence="1">
    <location>
        <begin position="149"/>
        <end position="188"/>
    </location>
</feature>
<evidence type="ECO:0000313" key="3">
    <source>
        <dbReference type="Proteomes" id="UP000249390"/>
    </source>
</evidence>
<sequence length="530" mass="61704">MGEGRHGGAGRDGVSRVRRNESNGANGFVFGARGPKKCILGQAPRRARRRGALSVTSWRGMQWGCEESARTKRIAEWVRRNENGDKSCKPRVFRRHWTSFEVQINQSFPDQIHFLNEDGRIISQQVKYEWAPVLCSHCNKIGHVLEKCRKKSPPQDVPRKQKKIWKPKDTKNEDKTDAPSSPKPKVVDAEALPLNEKLKDKFPEPTEEEGFIEVLEATDQIVHCKGRFVGDDREFFLSFVYAQNDSNKRKELWDIMQRLSTNDAWCVLGDFNTVLNLDERIGDPSFPSLVSEIWDQKQEGYLMHQVTQKLKRLKGPLRTLNRDKFQFLDKQVEILRTKLHLTQAELKNNLNDDNLLEAEKQLTQELYLKMKASFLLRRQQAKADWITFGDHDSKLFYAWVKKRKATNQLTSIRNAEHEIVEGKQAVAKEQEDIEHLLCRCEYARDIYRKLLPSLGYNFEGRSLKEVMRDCLKIKPLRKRREIISTYAATAYAIWKARNQKIFQEKSMPTEDVFQEIIYQVSVYMEGKGKA</sequence>
<dbReference type="InterPro" id="IPR036691">
    <property type="entry name" value="Endo/exonu/phosph_ase_sf"/>
</dbReference>
<comment type="caution">
    <text evidence="2">The sequence shown here is derived from an EMBL/GenBank/DDBJ whole genome shotgun (WGS) entry which is preliminary data.</text>
</comment>
<dbReference type="Proteomes" id="UP000249390">
    <property type="component" value="Unassembled WGS sequence"/>
</dbReference>
<protein>
    <recommendedName>
        <fullName evidence="4">CCHC-type domain-containing protein</fullName>
    </recommendedName>
</protein>
<dbReference type="SUPFAM" id="SSF57756">
    <property type="entry name" value="Retrovirus zinc finger-like domains"/>
    <property type="match status" value="1"/>
</dbReference>
<dbReference type="AlphaFoldDB" id="A0A328D7U4"/>
<dbReference type="GO" id="GO:0003676">
    <property type="term" value="F:nucleic acid binding"/>
    <property type="evidence" value="ECO:0007669"/>
    <property type="project" value="InterPro"/>
</dbReference>
<dbReference type="PANTHER" id="PTHR33233:SF14">
    <property type="entry name" value="ENDONUCLEASE_EXONUCLEASE_PHOSPHATASE"/>
    <property type="match status" value="1"/>
</dbReference>
<reference evidence="2 3" key="1">
    <citation type="submission" date="2018-06" db="EMBL/GenBank/DDBJ databases">
        <title>The Genome of Cuscuta australis (Dodder) Provides Insight into the Evolution of Plant Parasitism.</title>
        <authorList>
            <person name="Liu H."/>
        </authorList>
    </citation>
    <scope>NUCLEOTIDE SEQUENCE [LARGE SCALE GENOMIC DNA]</scope>
    <source>
        <strain evidence="3">cv. Yunnan</strain>
        <tissue evidence="2">Vines</tissue>
    </source>
</reference>
<dbReference type="Gene3D" id="3.60.10.10">
    <property type="entry name" value="Endonuclease/exonuclease/phosphatase"/>
    <property type="match status" value="1"/>
</dbReference>
<dbReference type="PANTHER" id="PTHR33233">
    <property type="entry name" value="ENDONUCLEASE/EXONUCLEASE/PHOSPHATASE"/>
    <property type="match status" value="1"/>
</dbReference>
<name>A0A328D7U4_9ASTE</name>
<dbReference type="GO" id="GO:0008270">
    <property type="term" value="F:zinc ion binding"/>
    <property type="evidence" value="ECO:0007669"/>
    <property type="project" value="InterPro"/>
</dbReference>
<feature type="region of interest" description="Disordered" evidence="1">
    <location>
        <begin position="1"/>
        <end position="26"/>
    </location>
</feature>
<organism evidence="2 3">
    <name type="scientific">Cuscuta australis</name>
    <dbReference type="NCBI Taxonomy" id="267555"/>
    <lineage>
        <taxon>Eukaryota</taxon>
        <taxon>Viridiplantae</taxon>
        <taxon>Streptophyta</taxon>
        <taxon>Embryophyta</taxon>
        <taxon>Tracheophyta</taxon>
        <taxon>Spermatophyta</taxon>
        <taxon>Magnoliopsida</taxon>
        <taxon>eudicotyledons</taxon>
        <taxon>Gunneridae</taxon>
        <taxon>Pentapetalae</taxon>
        <taxon>asterids</taxon>
        <taxon>lamiids</taxon>
        <taxon>Solanales</taxon>
        <taxon>Convolvulaceae</taxon>
        <taxon>Cuscuteae</taxon>
        <taxon>Cuscuta</taxon>
        <taxon>Cuscuta subgen. Grammica</taxon>
        <taxon>Cuscuta sect. Cleistogrammica</taxon>
    </lineage>
</organism>
<evidence type="ECO:0000256" key="1">
    <source>
        <dbReference type="SAM" id="MobiDB-lite"/>
    </source>
</evidence>
<keyword evidence="3" id="KW-1185">Reference proteome</keyword>
<accession>A0A328D7U4</accession>